<keyword evidence="1 7" id="KW-0963">Cytoplasm</keyword>
<feature type="binding site" evidence="7 8">
    <location>
        <position position="102"/>
    </location>
    <ligand>
        <name>S-adenosyl-L-methionine</name>
        <dbReference type="ChEBI" id="CHEBI:59789"/>
    </ligand>
</feature>
<evidence type="ECO:0000259" key="9">
    <source>
        <dbReference type="SMART" id="SM00650"/>
    </source>
</evidence>
<keyword evidence="3 7" id="KW-0489">Methyltransferase</keyword>
<evidence type="ECO:0000256" key="8">
    <source>
        <dbReference type="PROSITE-ProRule" id="PRU01026"/>
    </source>
</evidence>
<dbReference type="PANTHER" id="PTHR11727">
    <property type="entry name" value="DIMETHYLADENOSINE TRANSFERASE"/>
    <property type="match status" value="1"/>
</dbReference>
<dbReference type="STRING" id="530564.Psta_2598"/>
<dbReference type="CDD" id="cd02440">
    <property type="entry name" value="AdoMet_MTases"/>
    <property type="match status" value="1"/>
</dbReference>
<dbReference type="InterPro" id="IPR023165">
    <property type="entry name" value="rRNA_Ade_diMease-like_C"/>
</dbReference>
<dbReference type="Pfam" id="PF00398">
    <property type="entry name" value="RrnaAD"/>
    <property type="match status" value="1"/>
</dbReference>
<dbReference type="GO" id="GO:0003723">
    <property type="term" value="F:RNA binding"/>
    <property type="evidence" value="ECO:0007669"/>
    <property type="project" value="UniProtKB-UniRule"/>
</dbReference>
<dbReference type="Gene3D" id="1.10.8.100">
    <property type="entry name" value="Ribosomal RNA adenine dimethylase-like, domain 2"/>
    <property type="match status" value="1"/>
</dbReference>
<dbReference type="Gene3D" id="3.40.50.150">
    <property type="entry name" value="Vaccinia Virus protein VP39"/>
    <property type="match status" value="1"/>
</dbReference>
<dbReference type="InterPro" id="IPR020596">
    <property type="entry name" value="rRNA_Ade_Mease_Trfase_CS"/>
</dbReference>
<comment type="similarity">
    <text evidence="7">Belongs to the class I-like SAM-binding methyltransferase superfamily. rRNA adenine N(6)-methyltransferase family. RsmA subfamily.</text>
</comment>
<dbReference type="InterPro" id="IPR001737">
    <property type="entry name" value="KsgA/Erm"/>
</dbReference>
<comment type="catalytic activity">
    <reaction evidence="7">
        <text>adenosine(1518)/adenosine(1519) in 16S rRNA + 4 S-adenosyl-L-methionine = N(6)-dimethyladenosine(1518)/N(6)-dimethyladenosine(1519) in 16S rRNA + 4 S-adenosyl-L-homocysteine + 4 H(+)</text>
        <dbReference type="Rhea" id="RHEA:19609"/>
        <dbReference type="Rhea" id="RHEA-COMP:10232"/>
        <dbReference type="Rhea" id="RHEA-COMP:10233"/>
        <dbReference type="ChEBI" id="CHEBI:15378"/>
        <dbReference type="ChEBI" id="CHEBI:57856"/>
        <dbReference type="ChEBI" id="CHEBI:59789"/>
        <dbReference type="ChEBI" id="CHEBI:74411"/>
        <dbReference type="ChEBI" id="CHEBI:74493"/>
        <dbReference type="EC" id="2.1.1.182"/>
    </reaction>
</comment>
<proteinExistence type="inferred from homology"/>
<keyword evidence="5 7" id="KW-0949">S-adenosyl-L-methionine</keyword>
<dbReference type="NCBIfam" id="TIGR00755">
    <property type="entry name" value="ksgA"/>
    <property type="match status" value="1"/>
</dbReference>
<dbReference type="EC" id="2.1.1.182" evidence="7"/>
<dbReference type="AlphaFoldDB" id="D2R5T5"/>
<gene>
    <name evidence="7" type="primary">rsmA</name>
    <name evidence="7" type="synonym">ksgA</name>
    <name evidence="10" type="ordered locus">Psta_2598</name>
</gene>
<keyword evidence="2 7" id="KW-0698">rRNA processing</keyword>
<evidence type="ECO:0000256" key="3">
    <source>
        <dbReference type="ARBA" id="ARBA00022603"/>
    </source>
</evidence>
<feature type="binding site" evidence="7 8">
    <location>
        <position position="56"/>
    </location>
    <ligand>
        <name>S-adenosyl-L-methionine</name>
        <dbReference type="ChEBI" id="CHEBI:59789"/>
    </ligand>
</feature>
<feature type="binding site" evidence="7 8">
    <location>
        <position position="31"/>
    </location>
    <ligand>
        <name>S-adenosyl-L-methionine</name>
        <dbReference type="ChEBI" id="CHEBI:59789"/>
    </ligand>
</feature>
<comment type="function">
    <text evidence="7">Specifically dimethylates two adjacent adenosines (A1518 and A1519) in the loop of a conserved hairpin near the 3'-end of 16S rRNA in the 30S particle. May play a critical role in biogenesis of 30S subunits.</text>
</comment>
<comment type="subcellular location">
    <subcellularLocation>
        <location evidence="7">Cytoplasm</location>
    </subcellularLocation>
</comment>
<evidence type="ECO:0000256" key="1">
    <source>
        <dbReference type="ARBA" id="ARBA00022490"/>
    </source>
</evidence>
<dbReference type="OrthoDB" id="9814755at2"/>
<protein>
    <recommendedName>
        <fullName evidence="7">Ribosomal RNA small subunit methyltransferase A</fullName>
        <ecNumber evidence="7">2.1.1.182</ecNumber>
    </recommendedName>
    <alternativeName>
        <fullName evidence="7">16S rRNA (adenine(1518)-N(6)/adenine(1519)-N(6))-dimethyltransferase</fullName>
    </alternativeName>
    <alternativeName>
        <fullName evidence="7">16S rRNA dimethyladenosine transferase</fullName>
    </alternativeName>
    <alternativeName>
        <fullName evidence="7">16S rRNA dimethylase</fullName>
    </alternativeName>
    <alternativeName>
        <fullName evidence="7">S-adenosylmethionine-6-N', N'-adenosyl(rRNA) dimethyltransferase</fullName>
    </alternativeName>
</protein>
<dbReference type="HAMAP" id="MF_00607">
    <property type="entry name" value="16SrRNA_methyltr_A"/>
    <property type="match status" value="1"/>
</dbReference>
<accession>D2R5T5</accession>
<organism evidence="10 11">
    <name type="scientific">Pirellula staleyi (strain ATCC 27377 / DSM 6068 / ICPB 4128)</name>
    <name type="common">Pirella staleyi</name>
    <dbReference type="NCBI Taxonomy" id="530564"/>
    <lineage>
        <taxon>Bacteria</taxon>
        <taxon>Pseudomonadati</taxon>
        <taxon>Planctomycetota</taxon>
        <taxon>Planctomycetia</taxon>
        <taxon>Pirellulales</taxon>
        <taxon>Pirellulaceae</taxon>
        <taxon>Pirellula</taxon>
    </lineage>
</organism>
<dbReference type="Proteomes" id="UP000001887">
    <property type="component" value="Chromosome"/>
</dbReference>
<evidence type="ECO:0000313" key="10">
    <source>
        <dbReference type="EMBL" id="ADB17267.1"/>
    </source>
</evidence>
<evidence type="ECO:0000256" key="7">
    <source>
        <dbReference type="HAMAP-Rule" id="MF_00607"/>
    </source>
</evidence>
<dbReference type="PROSITE" id="PS01131">
    <property type="entry name" value="RRNA_A_DIMETH"/>
    <property type="match status" value="1"/>
</dbReference>
<evidence type="ECO:0000256" key="5">
    <source>
        <dbReference type="ARBA" id="ARBA00022691"/>
    </source>
</evidence>
<dbReference type="InterPro" id="IPR020598">
    <property type="entry name" value="rRNA_Ade_methylase_Trfase_N"/>
</dbReference>
<evidence type="ECO:0000256" key="2">
    <source>
        <dbReference type="ARBA" id="ARBA00022552"/>
    </source>
</evidence>
<feature type="binding site" evidence="7 8">
    <location>
        <position position="29"/>
    </location>
    <ligand>
        <name>S-adenosyl-L-methionine</name>
        <dbReference type="ChEBI" id="CHEBI:59789"/>
    </ligand>
</feature>
<dbReference type="PROSITE" id="PS51689">
    <property type="entry name" value="SAM_RNA_A_N6_MT"/>
    <property type="match status" value="1"/>
</dbReference>
<dbReference type="KEGG" id="psl:Psta_2598"/>
<keyword evidence="4 7" id="KW-0808">Transferase</keyword>
<sequence>MTSARQTVSYLTSRFREAGIRPEIRHGQNFLVDLNLLDLLADAAQITEDDVVLEVGTGLGSLTSRLAERAAEVVTIEIDERLAAMAEEELEDFDNVTLVLRDALESKHKLSTEVMDIVRAKLAEAPGRRFKLAANLPYNVATLIISNLLASDPCPVSMTVTIQKELADRIVAPHGTKDYSGLSIWVQSQCEAKIVRIIPPQVFWPPPKVHSAILHLEHSQALASQLRDPAYFHSFIRAIFLHRRKFLRGVLAKLFDGQLTKNDIDQLFVEKQLTPETRAEELPVATLVELSHWLLDRGLKVELASDQK</sequence>
<feature type="binding site" evidence="7 8">
    <location>
        <position position="135"/>
    </location>
    <ligand>
        <name>S-adenosyl-L-methionine</name>
        <dbReference type="ChEBI" id="CHEBI:59789"/>
    </ligand>
</feature>
<dbReference type="SMART" id="SM00650">
    <property type="entry name" value="rADc"/>
    <property type="match status" value="1"/>
</dbReference>
<dbReference type="PANTHER" id="PTHR11727:SF7">
    <property type="entry name" value="DIMETHYLADENOSINE TRANSFERASE-RELATED"/>
    <property type="match status" value="1"/>
</dbReference>
<dbReference type="SUPFAM" id="SSF53335">
    <property type="entry name" value="S-adenosyl-L-methionine-dependent methyltransferases"/>
    <property type="match status" value="1"/>
</dbReference>
<feature type="domain" description="Ribosomal RNA adenine methylase transferase N-terminal" evidence="9">
    <location>
        <begin position="36"/>
        <end position="220"/>
    </location>
</feature>
<dbReference type="GO" id="GO:0005829">
    <property type="term" value="C:cytosol"/>
    <property type="evidence" value="ECO:0007669"/>
    <property type="project" value="TreeGrafter"/>
</dbReference>
<dbReference type="eggNOG" id="COG0030">
    <property type="taxonomic scope" value="Bacteria"/>
</dbReference>
<dbReference type="GO" id="GO:0052908">
    <property type="term" value="F:16S rRNA (adenine(1518)-N(6)/adenine(1519)-N(6))-dimethyltransferase activity"/>
    <property type="evidence" value="ECO:0007669"/>
    <property type="project" value="UniProtKB-EC"/>
</dbReference>
<dbReference type="HOGENOM" id="CLU_041220_0_0_0"/>
<dbReference type="InterPro" id="IPR011530">
    <property type="entry name" value="rRNA_adenine_dimethylase"/>
</dbReference>
<dbReference type="EMBL" id="CP001848">
    <property type="protein sequence ID" value="ADB17267.1"/>
    <property type="molecule type" value="Genomic_DNA"/>
</dbReference>
<evidence type="ECO:0000313" key="11">
    <source>
        <dbReference type="Proteomes" id="UP000001887"/>
    </source>
</evidence>
<evidence type="ECO:0000256" key="6">
    <source>
        <dbReference type="ARBA" id="ARBA00022884"/>
    </source>
</evidence>
<evidence type="ECO:0000256" key="4">
    <source>
        <dbReference type="ARBA" id="ARBA00022679"/>
    </source>
</evidence>
<dbReference type="InterPro" id="IPR029063">
    <property type="entry name" value="SAM-dependent_MTases_sf"/>
</dbReference>
<feature type="binding site" evidence="7 8">
    <location>
        <position position="77"/>
    </location>
    <ligand>
        <name>S-adenosyl-L-methionine</name>
        <dbReference type="ChEBI" id="CHEBI:59789"/>
    </ligand>
</feature>
<name>D2R5T5_PIRSD</name>
<keyword evidence="6 7" id="KW-0694">RNA-binding</keyword>
<reference evidence="10 11" key="1">
    <citation type="journal article" date="2009" name="Stand. Genomic Sci.">
        <title>Complete genome sequence of Pirellula staleyi type strain (ATCC 27377).</title>
        <authorList>
            <person name="Clum A."/>
            <person name="Tindall B.J."/>
            <person name="Sikorski J."/>
            <person name="Ivanova N."/>
            <person name="Mavrommatis K."/>
            <person name="Lucas S."/>
            <person name="Glavina del Rio T."/>
            <person name="Nolan M."/>
            <person name="Chen F."/>
            <person name="Tice H."/>
            <person name="Pitluck S."/>
            <person name="Cheng J.F."/>
            <person name="Chertkov O."/>
            <person name="Brettin T."/>
            <person name="Han C."/>
            <person name="Detter J.C."/>
            <person name="Kuske C."/>
            <person name="Bruce D."/>
            <person name="Goodwin L."/>
            <person name="Ovchinikova G."/>
            <person name="Pati A."/>
            <person name="Mikhailova N."/>
            <person name="Chen A."/>
            <person name="Palaniappan K."/>
            <person name="Land M."/>
            <person name="Hauser L."/>
            <person name="Chang Y.J."/>
            <person name="Jeffries C.D."/>
            <person name="Chain P."/>
            <person name="Rohde M."/>
            <person name="Goker M."/>
            <person name="Bristow J."/>
            <person name="Eisen J.A."/>
            <person name="Markowitz V."/>
            <person name="Hugenholtz P."/>
            <person name="Kyrpides N.C."/>
            <person name="Klenk H.P."/>
            <person name="Lapidus A."/>
        </authorList>
    </citation>
    <scope>NUCLEOTIDE SEQUENCE [LARGE SCALE GENOMIC DNA]</scope>
    <source>
        <strain evidence="11">ATCC 27377 / DSM 6068 / ICPB 4128</strain>
    </source>
</reference>
<keyword evidence="11" id="KW-1185">Reference proteome</keyword>